<dbReference type="RefSeq" id="XP_030951062.1">
    <property type="nucleotide sequence ID" value="XM_031095202.1"/>
</dbReference>
<protein>
    <recommendedName>
        <fullName evidence="3">NAD-dependent epimerase/dehydratase domain-containing protein</fullName>
    </recommendedName>
</protein>
<dbReference type="KEGG" id="qlo:115974713"/>
<dbReference type="OMA" id="DPCDEKK"/>
<dbReference type="InterPro" id="IPR050425">
    <property type="entry name" value="NAD(P)_dehydrat-like"/>
</dbReference>
<reference evidence="4" key="2">
    <citation type="submission" date="2021-01" db="UniProtKB">
        <authorList>
            <consortium name="EnsemblPlants"/>
        </authorList>
    </citation>
    <scope>IDENTIFICATION</scope>
</reference>
<dbReference type="Pfam" id="PF01370">
    <property type="entry name" value="Epimerase"/>
    <property type="match status" value="1"/>
</dbReference>
<evidence type="ECO:0000313" key="4">
    <source>
        <dbReference type="EnsemblPlants" id="QL02p015765:mrna"/>
    </source>
</evidence>
<dbReference type="SUPFAM" id="SSF51735">
    <property type="entry name" value="NAD(P)-binding Rossmann-fold domains"/>
    <property type="match status" value="1"/>
</dbReference>
<dbReference type="AlphaFoldDB" id="A0A7N2KTR6"/>
<evidence type="ECO:0000313" key="5">
    <source>
        <dbReference type="Proteomes" id="UP000594261"/>
    </source>
</evidence>
<evidence type="ECO:0000259" key="3">
    <source>
        <dbReference type="Pfam" id="PF01370"/>
    </source>
</evidence>
<gene>
    <name evidence="4" type="primary">LOC115974713</name>
</gene>
<keyword evidence="1" id="KW-0521">NADP</keyword>
<dbReference type="OrthoDB" id="2735536at2759"/>
<dbReference type="Gramene" id="QL02p015765:mrna">
    <property type="protein sequence ID" value="QL02p015765:mrna"/>
    <property type="gene ID" value="QL02p015765"/>
</dbReference>
<name>A0A7N2KTR6_QUELO</name>
<feature type="domain" description="NAD-dependent epimerase/dehydratase" evidence="3">
    <location>
        <begin position="10"/>
        <end position="248"/>
    </location>
</feature>
<dbReference type="InterPro" id="IPR036291">
    <property type="entry name" value="NAD(P)-bd_dom_sf"/>
</dbReference>
<dbReference type="PANTHER" id="PTHR10366">
    <property type="entry name" value="NAD DEPENDENT EPIMERASE/DEHYDRATASE"/>
    <property type="match status" value="1"/>
</dbReference>
<accession>A0A7N2KTR6</accession>
<sequence>MTEVEGKQRVCVTGAGGYLASWVIKFLLSKGYMVHGTVRDPGDMKNAHLTKLENASENLQLFKADLLDYEGLCAATDGCTGVFHVACPVPARSNVPNPEVELIEPAVTGTRNVLNACTKAKVKRVVVVSSIGAVVFNRSWPKDRPMDEECWSETELCKAVQEYYCLGKTVAESEALEYAKSSEFSIITVCPSIIIGPLLQPTMNASSLFLLTLLKGGIESLENKARPVVDVRDVAEALLLAYEKPEAKGRYICTSYVIRMQDLVNKLKSLYPNYNYPKSFTAIEEDVKMSSEKLQNLGWKYRPLDETIVDAVKRYEESGFLSKDQDYGTSHLLWPRKVSNQL</sequence>
<dbReference type="Gene3D" id="3.40.50.720">
    <property type="entry name" value="NAD(P)-binding Rossmann-like Domain"/>
    <property type="match status" value="1"/>
</dbReference>
<dbReference type="GeneID" id="115974713"/>
<evidence type="ECO:0000256" key="2">
    <source>
        <dbReference type="ARBA" id="ARBA00023002"/>
    </source>
</evidence>
<dbReference type="FunFam" id="3.40.50.720:FF:000382">
    <property type="entry name" value="NAD(P)-binding Rossmann-fold superfamily protein"/>
    <property type="match status" value="1"/>
</dbReference>
<dbReference type="PANTHER" id="PTHR10366:SF831">
    <property type="entry name" value="NAD-DEPENDENT EPIMERASE_DEHYDRATASE DOMAIN-CONTAINING PROTEIN"/>
    <property type="match status" value="1"/>
</dbReference>
<keyword evidence="2" id="KW-0560">Oxidoreductase</keyword>
<dbReference type="InParanoid" id="A0A7N2KTR6"/>
<dbReference type="CDD" id="cd08958">
    <property type="entry name" value="FR_SDR_e"/>
    <property type="match status" value="1"/>
</dbReference>
<evidence type="ECO:0000256" key="1">
    <source>
        <dbReference type="ARBA" id="ARBA00022857"/>
    </source>
</evidence>
<dbReference type="Proteomes" id="UP000594261">
    <property type="component" value="Chromosome 2"/>
</dbReference>
<dbReference type="RefSeq" id="XP_030951059.1">
    <property type="nucleotide sequence ID" value="XM_031095199.1"/>
</dbReference>
<dbReference type="GO" id="GO:0016616">
    <property type="term" value="F:oxidoreductase activity, acting on the CH-OH group of donors, NAD or NADP as acceptor"/>
    <property type="evidence" value="ECO:0007669"/>
    <property type="project" value="TreeGrafter"/>
</dbReference>
<reference evidence="5" key="1">
    <citation type="journal article" date="2016" name="G3 (Bethesda)">
        <title>First Draft Assembly and Annotation of the Genome of a California Endemic Oak Quercus lobata Nee (Fagaceae).</title>
        <authorList>
            <person name="Sork V.L."/>
            <person name="Fitz-Gibbon S.T."/>
            <person name="Puiu D."/>
            <person name="Crepeau M."/>
            <person name="Gugger P.F."/>
            <person name="Sherman R."/>
            <person name="Stevens K."/>
            <person name="Langley C.H."/>
            <person name="Pellegrini M."/>
            <person name="Salzberg S.L."/>
        </authorList>
    </citation>
    <scope>NUCLEOTIDE SEQUENCE [LARGE SCALE GENOMIC DNA]</scope>
    <source>
        <strain evidence="5">cv. SW786</strain>
    </source>
</reference>
<dbReference type="EnsemblPlants" id="QL02p015765:mrna">
    <property type="protein sequence ID" value="QL02p015765:mrna"/>
    <property type="gene ID" value="QL02p015765"/>
</dbReference>
<organism evidence="4 5">
    <name type="scientific">Quercus lobata</name>
    <name type="common">Valley oak</name>
    <dbReference type="NCBI Taxonomy" id="97700"/>
    <lineage>
        <taxon>Eukaryota</taxon>
        <taxon>Viridiplantae</taxon>
        <taxon>Streptophyta</taxon>
        <taxon>Embryophyta</taxon>
        <taxon>Tracheophyta</taxon>
        <taxon>Spermatophyta</taxon>
        <taxon>Magnoliopsida</taxon>
        <taxon>eudicotyledons</taxon>
        <taxon>Gunneridae</taxon>
        <taxon>Pentapetalae</taxon>
        <taxon>rosids</taxon>
        <taxon>fabids</taxon>
        <taxon>Fagales</taxon>
        <taxon>Fagaceae</taxon>
        <taxon>Quercus</taxon>
    </lineage>
</organism>
<dbReference type="InterPro" id="IPR001509">
    <property type="entry name" value="Epimerase_deHydtase"/>
</dbReference>
<proteinExistence type="predicted"/>
<dbReference type="RefSeq" id="XP_030951058.1">
    <property type="nucleotide sequence ID" value="XM_031095198.1"/>
</dbReference>
<keyword evidence="5" id="KW-1185">Reference proteome</keyword>
<dbReference type="RefSeq" id="XP_030951061.1">
    <property type="nucleotide sequence ID" value="XM_031095201.1"/>
</dbReference>
<dbReference type="RefSeq" id="XP_030951057.1">
    <property type="nucleotide sequence ID" value="XM_031095197.1"/>
</dbReference>